<sequence length="136" mass="13891">MLELSPAALTTAGIALLAAVTVTSGGYFMTQVVTAKVPATPFQTSFYRAGHAHAGVFIVLGLVCLVLTEATGLTGAWAWLARTGVLVAAILMPAGFFLSALGRGRQRPSRLVLLLPLGAAFLVAGLVTLGVGLLTV</sequence>
<dbReference type="EMBL" id="UETB01000005">
    <property type="protein sequence ID" value="SSA41861.1"/>
    <property type="molecule type" value="Genomic_DNA"/>
</dbReference>
<organism evidence="2 3">
    <name type="scientific">Georgenia satyanarayanai</name>
    <dbReference type="NCBI Taxonomy" id="860221"/>
    <lineage>
        <taxon>Bacteria</taxon>
        <taxon>Bacillati</taxon>
        <taxon>Actinomycetota</taxon>
        <taxon>Actinomycetes</taxon>
        <taxon>Micrococcales</taxon>
        <taxon>Bogoriellaceae</taxon>
        <taxon>Georgenia</taxon>
    </lineage>
</organism>
<keyword evidence="1" id="KW-0472">Membrane</keyword>
<dbReference type="OrthoDB" id="3540634at2"/>
<feature type="transmembrane region" description="Helical" evidence="1">
    <location>
        <begin position="50"/>
        <end position="70"/>
    </location>
</feature>
<dbReference type="Proteomes" id="UP000250222">
    <property type="component" value="Unassembled WGS sequence"/>
</dbReference>
<protein>
    <recommendedName>
        <fullName evidence="4">Integral membrane protein</fullName>
    </recommendedName>
</protein>
<feature type="transmembrane region" description="Helical" evidence="1">
    <location>
        <begin position="111"/>
        <end position="134"/>
    </location>
</feature>
<keyword evidence="3" id="KW-1185">Reference proteome</keyword>
<feature type="transmembrane region" description="Helical" evidence="1">
    <location>
        <begin position="76"/>
        <end position="99"/>
    </location>
</feature>
<keyword evidence="1" id="KW-0812">Transmembrane</keyword>
<evidence type="ECO:0000313" key="2">
    <source>
        <dbReference type="EMBL" id="SSA41861.1"/>
    </source>
</evidence>
<feature type="transmembrane region" description="Helical" evidence="1">
    <location>
        <begin position="6"/>
        <end position="29"/>
    </location>
</feature>
<reference evidence="2 3" key="1">
    <citation type="submission" date="2016-10" db="EMBL/GenBank/DDBJ databases">
        <authorList>
            <person name="Cai Z."/>
        </authorList>
    </citation>
    <scope>NUCLEOTIDE SEQUENCE [LARGE SCALE GENOMIC DNA]</scope>
    <source>
        <strain evidence="2 3">CGMCC 1.10826</strain>
    </source>
</reference>
<gene>
    <name evidence="2" type="ORF">SAMN05216184_105117</name>
</gene>
<name>A0A2Y9AB82_9MICO</name>
<evidence type="ECO:0000313" key="3">
    <source>
        <dbReference type="Proteomes" id="UP000250222"/>
    </source>
</evidence>
<evidence type="ECO:0008006" key="4">
    <source>
        <dbReference type="Google" id="ProtNLM"/>
    </source>
</evidence>
<accession>A0A2Y9AB82</accession>
<evidence type="ECO:0000256" key="1">
    <source>
        <dbReference type="SAM" id="Phobius"/>
    </source>
</evidence>
<dbReference type="AlphaFoldDB" id="A0A2Y9AB82"/>
<proteinExistence type="predicted"/>
<keyword evidence="1" id="KW-1133">Transmembrane helix</keyword>